<keyword evidence="1" id="KW-0805">Transcription regulation</keyword>
<organism evidence="5 6">
    <name type="scientific">Devosia ginsengisoli</name>
    <dbReference type="NCBI Taxonomy" id="400770"/>
    <lineage>
        <taxon>Bacteria</taxon>
        <taxon>Pseudomonadati</taxon>
        <taxon>Pseudomonadota</taxon>
        <taxon>Alphaproteobacteria</taxon>
        <taxon>Hyphomicrobiales</taxon>
        <taxon>Devosiaceae</taxon>
        <taxon>Devosia</taxon>
    </lineage>
</organism>
<dbReference type="PRINTS" id="PR00035">
    <property type="entry name" value="HTHGNTR"/>
</dbReference>
<dbReference type="InterPro" id="IPR036388">
    <property type="entry name" value="WH-like_DNA-bd_sf"/>
</dbReference>
<dbReference type="Pfam" id="PF00392">
    <property type="entry name" value="GntR"/>
    <property type="match status" value="1"/>
</dbReference>
<dbReference type="InterPro" id="IPR036390">
    <property type="entry name" value="WH_DNA-bd_sf"/>
</dbReference>
<gene>
    <name evidence="5" type="ORF">FPZ08_10720</name>
</gene>
<evidence type="ECO:0000256" key="3">
    <source>
        <dbReference type="ARBA" id="ARBA00023163"/>
    </source>
</evidence>
<dbReference type="Pfam" id="PF07729">
    <property type="entry name" value="FCD"/>
    <property type="match status" value="1"/>
</dbReference>
<sequence length="257" mass="27904">MTPSDGAPRPDQPTAAMAVAEALARHILGELAPGSTLPSEAELASQYDVSRLTIREAVKLLEGRGLLAIARGRKAVVREPDGAAFADFLTSVIRYDSKGLFDLVEVRLSLEVQSATLAAKRATRAGIAAIESELQGMRDTVGIRGEPMTHEQELGFHTHDVGFHEAVALASGNRVMGFLFEAMAQPLREGFFISRRGHEQRGHSLHDTIEAHQRILDCIKAGNGRAAGEAMRLHLKDTERDIRVALSQLAHRPGPRI</sequence>
<reference evidence="5 6" key="1">
    <citation type="submission" date="2019-07" db="EMBL/GenBank/DDBJ databases">
        <title>Full genome sequence of Devosia sp. Gsoil 520.</title>
        <authorList>
            <person name="Im W.-T."/>
        </authorList>
    </citation>
    <scope>NUCLEOTIDE SEQUENCE [LARGE SCALE GENOMIC DNA]</scope>
    <source>
        <strain evidence="5 6">Gsoil 520</strain>
    </source>
</reference>
<evidence type="ECO:0000259" key="4">
    <source>
        <dbReference type="PROSITE" id="PS50949"/>
    </source>
</evidence>
<name>A0A5B8LV07_9HYPH</name>
<dbReference type="SMART" id="SM00895">
    <property type="entry name" value="FCD"/>
    <property type="match status" value="1"/>
</dbReference>
<dbReference type="Gene3D" id="1.10.10.10">
    <property type="entry name" value="Winged helix-like DNA-binding domain superfamily/Winged helix DNA-binding domain"/>
    <property type="match status" value="1"/>
</dbReference>
<dbReference type="AlphaFoldDB" id="A0A5B8LV07"/>
<dbReference type="InterPro" id="IPR011711">
    <property type="entry name" value="GntR_C"/>
</dbReference>
<dbReference type="SUPFAM" id="SSF46785">
    <property type="entry name" value="Winged helix' DNA-binding domain"/>
    <property type="match status" value="1"/>
</dbReference>
<dbReference type="OrthoDB" id="9805385at2"/>
<protein>
    <submittedName>
        <fullName evidence="5">FadR family transcriptional regulator</fullName>
    </submittedName>
</protein>
<dbReference type="PANTHER" id="PTHR43537:SF44">
    <property type="entry name" value="GNTR FAMILY REGULATORY PROTEIN"/>
    <property type="match status" value="1"/>
</dbReference>
<dbReference type="RefSeq" id="WP_146290013.1">
    <property type="nucleotide sequence ID" value="NZ_CP042304.1"/>
</dbReference>
<dbReference type="SUPFAM" id="SSF48008">
    <property type="entry name" value="GntR ligand-binding domain-like"/>
    <property type="match status" value="1"/>
</dbReference>
<evidence type="ECO:0000313" key="5">
    <source>
        <dbReference type="EMBL" id="QDZ11190.1"/>
    </source>
</evidence>
<dbReference type="CDD" id="cd07377">
    <property type="entry name" value="WHTH_GntR"/>
    <property type="match status" value="1"/>
</dbReference>
<dbReference type="InterPro" id="IPR008920">
    <property type="entry name" value="TF_FadR/GntR_C"/>
</dbReference>
<dbReference type="GO" id="GO:0003700">
    <property type="term" value="F:DNA-binding transcription factor activity"/>
    <property type="evidence" value="ECO:0007669"/>
    <property type="project" value="InterPro"/>
</dbReference>
<dbReference type="EMBL" id="CP042304">
    <property type="protein sequence ID" value="QDZ11190.1"/>
    <property type="molecule type" value="Genomic_DNA"/>
</dbReference>
<proteinExistence type="predicted"/>
<keyword evidence="3" id="KW-0804">Transcription</keyword>
<dbReference type="PANTHER" id="PTHR43537">
    <property type="entry name" value="TRANSCRIPTIONAL REGULATOR, GNTR FAMILY"/>
    <property type="match status" value="1"/>
</dbReference>
<dbReference type="PROSITE" id="PS50949">
    <property type="entry name" value="HTH_GNTR"/>
    <property type="match status" value="1"/>
</dbReference>
<dbReference type="SMART" id="SM00345">
    <property type="entry name" value="HTH_GNTR"/>
    <property type="match status" value="1"/>
</dbReference>
<dbReference type="GO" id="GO:0003677">
    <property type="term" value="F:DNA binding"/>
    <property type="evidence" value="ECO:0007669"/>
    <property type="project" value="UniProtKB-KW"/>
</dbReference>
<evidence type="ECO:0000313" key="6">
    <source>
        <dbReference type="Proteomes" id="UP000315364"/>
    </source>
</evidence>
<evidence type="ECO:0000256" key="1">
    <source>
        <dbReference type="ARBA" id="ARBA00023015"/>
    </source>
</evidence>
<dbReference type="Proteomes" id="UP000315364">
    <property type="component" value="Chromosome"/>
</dbReference>
<keyword evidence="6" id="KW-1185">Reference proteome</keyword>
<evidence type="ECO:0000256" key="2">
    <source>
        <dbReference type="ARBA" id="ARBA00023125"/>
    </source>
</evidence>
<dbReference type="KEGG" id="dea:FPZ08_10720"/>
<keyword evidence="2" id="KW-0238">DNA-binding</keyword>
<dbReference type="InterPro" id="IPR000524">
    <property type="entry name" value="Tscrpt_reg_HTH_GntR"/>
</dbReference>
<feature type="domain" description="HTH gntR-type" evidence="4">
    <location>
        <begin position="13"/>
        <end position="80"/>
    </location>
</feature>
<accession>A0A5B8LV07</accession>
<dbReference type="Gene3D" id="1.20.120.530">
    <property type="entry name" value="GntR ligand-binding domain-like"/>
    <property type="match status" value="1"/>
</dbReference>